<sequence>MGGVAAAQEIHVERFNSKGQPFKCIGGIFAEPCAALLKQFYGQQNPNAPNPKKKSEGRSTGLGGNLASNFGNSGKPCGDFPWPSDDYTVNCDYGYTRQGASYDVAPQGRCQVRCPADAEMLVGPPADGNQGLTDGFYYCNRVNGTWLGREPVCLGFYNNVTMVTDESNGIRLVGGASYGCVELFDNVTQQWGPVRGWVLDNFDPLDDAQMEWANLACRNLRFPAGLATKAYRRRDWVEDDMWPLTEQYELYPLQYHYEPSYPPTVPKFVVSKSPAPQWEGATLHGAIDRVVRGPCPEGDRDCGDTAFGLCLACEGQQDPLSTSGASNHLTTATAPSIARACATYAVTVLLIATAVA</sequence>
<dbReference type="Gene3D" id="3.40.140.10">
    <property type="entry name" value="Cytidine Deaminase, domain 2"/>
    <property type="match status" value="1"/>
</dbReference>
<feature type="region of interest" description="Disordered" evidence="1">
    <location>
        <begin position="44"/>
        <end position="65"/>
    </location>
</feature>
<organism>
    <name type="scientific">Branchiostoma floridae</name>
    <name type="common">Florida lancelet</name>
    <name type="synonym">Amphioxus</name>
    <dbReference type="NCBI Taxonomy" id="7739"/>
    <lineage>
        <taxon>Eukaryota</taxon>
        <taxon>Metazoa</taxon>
        <taxon>Chordata</taxon>
        <taxon>Cephalochordata</taxon>
        <taxon>Leptocardii</taxon>
        <taxon>Amphioxiformes</taxon>
        <taxon>Branchiostomatidae</taxon>
        <taxon>Branchiostoma</taxon>
    </lineage>
</organism>
<reference evidence="2" key="1">
    <citation type="journal article" date="2008" name="Nature">
        <title>The amphioxus genome and the evolution of the chordate karyotype.</title>
        <authorList>
            <consortium name="US DOE Joint Genome Institute (JGI-PGF)"/>
            <person name="Putnam N.H."/>
            <person name="Butts T."/>
            <person name="Ferrier D.E.K."/>
            <person name="Furlong R.F."/>
            <person name="Hellsten U."/>
            <person name="Kawashima T."/>
            <person name="Robinson-Rechavi M."/>
            <person name="Shoguchi E."/>
            <person name="Terry A."/>
            <person name="Yu J.-K."/>
            <person name="Benito-Gutierrez E.L."/>
            <person name="Dubchak I."/>
            <person name="Garcia-Fernandez J."/>
            <person name="Gibson-Brown J.J."/>
            <person name="Grigoriev I.V."/>
            <person name="Horton A.C."/>
            <person name="de Jong P.J."/>
            <person name="Jurka J."/>
            <person name="Kapitonov V.V."/>
            <person name="Kohara Y."/>
            <person name="Kuroki Y."/>
            <person name="Lindquist E."/>
            <person name="Lucas S."/>
            <person name="Osoegawa K."/>
            <person name="Pennacchio L.A."/>
            <person name="Salamov A.A."/>
            <person name="Satou Y."/>
            <person name="Sauka-Spengler T."/>
            <person name="Schmutz J."/>
            <person name="Shin-I T."/>
            <person name="Toyoda A."/>
            <person name="Bronner-Fraser M."/>
            <person name="Fujiyama A."/>
            <person name="Holland L.Z."/>
            <person name="Holland P.W.H."/>
            <person name="Satoh N."/>
            <person name="Rokhsar D.S."/>
        </authorList>
    </citation>
    <scope>NUCLEOTIDE SEQUENCE [LARGE SCALE GENOMIC DNA]</scope>
    <source>
        <strain evidence="2">S238N-H82</strain>
        <tissue evidence="2">Testes</tissue>
    </source>
</reference>
<gene>
    <name evidence="2" type="ORF">BRAFLDRAFT_128481</name>
</gene>
<name>C3YML6_BRAFL</name>
<dbReference type="AlphaFoldDB" id="C3YML6"/>
<dbReference type="EMBL" id="GG666531">
    <property type="protein sequence ID" value="EEN58357.1"/>
    <property type="molecule type" value="Genomic_DNA"/>
</dbReference>
<evidence type="ECO:0000313" key="2">
    <source>
        <dbReference type="EMBL" id="EEN58357.1"/>
    </source>
</evidence>
<proteinExistence type="predicted"/>
<accession>C3YML6</accession>
<protein>
    <submittedName>
        <fullName evidence="2">Uncharacterized protein</fullName>
    </submittedName>
</protein>
<dbReference type="InParanoid" id="C3YML6"/>
<evidence type="ECO:0000256" key="1">
    <source>
        <dbReference type="SAM" id="MobiDB-lite"/>
    </source>
</evidence>